<dbReference type="EMBL" id="CAJOBD010012755">
    <property type="protein sequence ID" value="CAF4184000.1"/>
    <property type="molecule type" value="Genomic_DNA"/>
</dbReference>
<name>A0A819NCI3_9BILA</name>
<dbReference type="EMBL" id="CAJOBE010003296">
    <property type="protein sequence ID" value="CAF3872030.1"/>
    <property type="molecule type" value="Genomic_DNA"/>
</dbReference>
<sequence>MGCSKEYSNRVWIKLVFLKNNYLWIDSHEMFSSQVKPRTMSSITGEIPHHTRFIRIELHTNISDASTFCVIHNIKLNIFYAKH</sequence>
<dbReference type="EMBL" id="CAJNOO010006121">
    <property type="protein sequence ID" value="CAF1439444.1"/>
    <property type="molecule type" value="Genomic_DNA"/>
</dbReference>
<dbReference type="Proteomes" id="UP000663854">
    <property type="component" value="Unassembled WGS sequence"/>
</dbReference>
<dbReference type="Proteomes" id="UP000663836">
    <property type="component" value="Unassembled WGS sequence"/>
</dbReference>
<evidence type="ECO:0000313" key="3">
    <source>
        <dbReference type="EMBL" id="CAF1507747.1"/>
    </source>
</evidence>
<dbReference type="EMBL" id="CAJNOT010007543">
    <property type="protein sequence ID" value="CAF1507747.1"/>
    <property type="molecule type" value="Genomic_DNA"/>
</dbReference>
<evidence type="ECO:0000313" key="2">
    <source>
        <dbReference type="EMBL" id="CAF1439444.1"/>
    </source>
</evidence>
<evidence type="ECO:0000313" key="9">
    <source>
        <dbReference type="Proteomes" id="UP000663823"/>
    </source>
</evidence>
<organism evidence="7 9">
    <name type="scientific">Rotaria sordida</name>
    <dbReference type="NCBI Taxonomy" id="392033"/>
    <lineage>
        <taxon>Eukaryota</taxon>
        <taxon>Metazoa</taxon>
        <taxon>Spiralia</taxon>
        <taxon>Gnathifera</taxon>
        <taxon>Rotifera</taxon>
        <taxon>Eurotatoria</taxon>
        <taxon>Bdelloidea</taxon>
        <taxon>Philodinida</taxon>
        <taxon>Philodinidae</taxon>
        <taxon>Rotaria</taxon>
    </lineage>
</organism>
<evidence type="ECO:0000313" key="8">
    <source>
        <dbReference type="EMBL" id="CAF4184000.1"/>
    </source>
</evidence>
<comment type="caution">
    <text evidence="7">The sequence shown here is derived from an EMBL/GenBank/DDBJ whole genome shotgun (WGS) entry which is preliminary data.</text>
</comment>
<evidence type="ECO:0000313" key="10">
    <source>
        <dbReference type="Proteomes" id="UP000663870"/>
    </source>
</evidence>
<accession>A0A819NCI3</accession>
<dbReference type="AlphaFoldDB" id="A0A819NCI3"/>
<reference evidence="7" key="1">
    <citation type="submission" date="2021-02" db="EMBL/GenBank/DDBJ databases">
        <authorList>
            <person name="Nowell W R."/>
        </authorList>
    </citation>
    <scope>NUCLEOTIDE SEQUENCE</scope>
</reference>
<dbReference type="EMBL" id="CAJNOL010007330">
    <property type="protein sequence ID" value="CAF1627241.1"/>
    <property type="molecule type" value="Genomic_DNA"/>
</dbReference>
<evidence type="ECO:0000313" key="6">
    <source>
        <dbReference type="EMBL" id="CAF3872030.1"/>
    </source>
</evidence>
<keyword evidence="10" id="KW-1185">Reference proteome</keyword>
<dbReference type="Proteomes" id="UP000663874">
    <property type="component" value="Unassembled WGS sequence"/>
</dbReference>
<evidence type="ECO:0000313" key="4">
    <source>
        <dbReference type="EMBL" id="CAF1521541.1"/>
    </source>
</evidence>
<dbReference type="Proteomes" id="UP000663864">
    <property type="component" value="Unassembled WGS sequence"/>
</dbReference>
<evidence type="ECO:0000313" key="5">
    <source>
        <dbReference type="EMBL" id="CAF1627241.1"/>
    </source>
</evidence>
<proteinExistence type="predicted"/>
<evidence type="ECO:0000313" key="1">
    <source>
        <dbReference type="EMBL" id="CAF1410529.1"/>
    </source>
</evidence>
<dbReference type="Proteomes" id="UP000663870">
    <property type="component" value="Unassembled WGS sequence"/>
</dbReference>
<dbReference type="Proteomes" id="UP000663882">
    <property type="component" value="Unassembled WGS sequence"/>
</dbReference>
<protein>
    <submittedName>
        <fullName evidence="7">Uncharacterized protein</fullName>
    </submittedName>
</protein>
<dbReference type="EMBL" id="CAJNOU010007246">
    <property type="protein sequence ID" value="CAF1521541.1"/>
    <property type="molecule type" value="Genomic_DNA"/>
</dbReference>
<dbReference type="Proteomes" id="UP000663889">
    <property type="component" value="Unassembled WGS sequence"/>
</dbReference>
<evidence type="ECO:0000313" key="7">
    <source>
        <dbReference type="EMBL" id="CAF3992784.1"/>
    </source>
</evidence>
<gene>
    <name evidence="6" type="ORF">FNK824_LOCUS19066</name>
    <name evidence="8" type="ORF">JBS370_LOCUS35666</name>
    <name evidence="5" type="ORF">JXQ802_LOCUS51329</name>
    <name evidence="7" type="ORF">OTI717_LOCUS28571</name>
    <name evidence="1" type="ORF">PYM288_LOCUS35102</name>
    <name evidence="2" type="ORF">RFH988_LOCUS36288</name>
    <name evidence="4" type="ORF">SEV965_LOCUS37055</name>
    <name evidence="3" type="ORF">ZHD862_LOCUS37759</name>
</gene>
<dbReference type="EMBL" id="CAJNOH010005806">
    <property type="protein sequence ID" value="CAF1410529.1"/>
    <property type="molecule type" value="Genomic_DNA"/>
</dbReference>
<dbReference type="Proteomes" id="UP000663823">
    <property type="component" value="Unassembled WGS sequence"/>
</dbReference>
<dbReference type="EMBL" id="CAJOAX010006832">
    <property type="protein sequence ID" value="CAF3992784.1"/>
    <property type="molecule type" value="Genomic_DNA"/>
</dbReference>